<name>A0A921FYS9_SPOPS</name>
<dbReference type="Pfam" id="PF13529">
    <property type="entry name" value="Peptidase_C39_2"/>
    <property type="match status" value="1"/>
</dbReference>
<reference evidence="2" key="2">
    <citation type="submission" date="2021-09" db="EMBL/GenBank/DDBJ databases">
        <authorList>
            <person name="Gilroy R."/>
        </authorList>
    </citation>
    <scope>NUCLEOTIDE SEQUENCE</scope>
    <source>
        <strain evidence="2">CHK171-7178</strain>
    </source>
</reference>
<dbReference type="Proteomes" id="UP000698173">
    <property type="component" value="Unassembled WGS sequence"/>
</dbReference>
<protein>
    <submittedName>
        <fullName evidence="2">C39 family peptidase</fullName>
    </submittedName>
</protein>
<feature type="domain" description="Peptidase C39-like" evidence="1">
    <location>
        <begin position="6"/>
        <end position="134"/>
    </location>
</feature>
<evidence type="ECO:0000259" key="1">
    <source>
        <dbReference type="Pfam" id="PF13529"/>
    </source>
</evidence>
<proteinExistence type="predicted"/>
<evidence type="ECO:0000313" key="3">
    <source>
        <dbReference type="Proteomes" id="UP000698173"/>
    </source>
</evidence>
<comment type="caution">
    <text evidence="2">The sequence shown here is derived from an EMBL/GenBank/DDBJ whole genome shotgun (WGS) entry which is preliminary data.</text>
</comment>
<organism evidence="2 3">
    <name type="scientific">Sporosarcina psychrophila</name>
    <name type="common">Bacillus psychrophilus</name>
    <dbReference type="NCBI Taxonomy" id="1476"/>
    <lineage>
        <taxon>Bacteria</taxon>
        <taxon>Bacillati</taxon>
        <taxon>Bacillota</taxon>
        <taxon>Bacilli</taxon>
        <taxon>Bacillales</taxon>
        <taxon>Caryophanaceae</taxon>
        <taxon>Sporosarcina</taxon>
    </lineage>
</organism>
<accession>A0A921FYS9</accession>
<reference evidence="2" key="1">
    <citation type="journal article" date="2021" name="PeerJ">
        <title>Extensive microbial diversity within the chicken gut microbiome revealed by metagenomics and culture.</title>
        <authorList>
            <person name="Gilroy R."/>
            <person name="Ravi A."/>
            <person name="Getino M."/>
            <person name="Pursley I."/>
            <person name="Horton D.L."/>
            <person name="Alikhan N.F."/>
            <person name="Baker D."/>
            <person name="Gharbi K."/>
            <person name="Hall N."/>
            <person name="Watson M."/>
            <person name="Adriaenssens E.M."/>
            <person name="Foster-Nyarko E."/>
            <person name="Jarju S."/>
            <person name="Secka A."/>
            <person name="Antonio M."/>
            <person name="Oren A."/>
            <person name="Chaudhuri R.R."/>
            <person name="La Ragione R."/>
            <person name="Hildebrand F."/>
            <person name="Pallen M.J."/>
        </authorList>
    </citation>
    <scope>NUCLEOTIDE SEQUENCE</scope>
    <source>
        <strain evidence="2">CHK171-7178</strain>
    </source>
</reference>
<dbReference type="EMBL" id="DYWT01000177">
    <property type="protein sequence ID" value="HJF32238.1"/>
    <property type="molecule type" value="Genomic_DNA"/>
</dbReference>
<dbReference type="InterPro" id="IPR039564">
    <property type="entry name" value="Peptidase_C39-like"/>
</dbReference>
<sequence>MKVFVDVKGKSQFDKDIDQSLRSSACGPVTAFVIAQHLFPQGCPYTTNELYRLLGGTKMGLFKYRFIRNMRKMLGVEWTVAKCTIDEVKRQLDNGRPVAAKFDKWFTFRWRGNYGFDYHWVPVIGYEEKADDVFLFIHDNGGRNRDSQVRLISYKKNSPILSFIKIEPTK</sequence>
<evidence type="ECO:0000313" key="2">
    <source>
        <dbReference type="EMBL" id="HJF32238.1"/>
    </source>
</evidence>
<dbReference type="AlphaFoldDB" id="A0A921FYS9"/>
<gene>
    <name evidence="2" type="ORF">K8V56_10770</name>
</gene>